<gene>
    <name evidence="2" type="ORF">RhiirA4_472907</name>
</gene>
<evidence type="ECO:0000313" key="2">
    <source>
        <dbReference type="EMBL" id="PKY54222.1"/>
    </source>
</evidence>
<dbReference type="EMBL" id="LLXI01001559">
    <property type="protein sequence ID" value="PKY54222.1"/>
    <property type="molecule type" value="Genomic_DNA"/>
</dbReference>
<evidence type="ECO:0000313" key="3">
    <source>
        <dbReference type="Proteomes" id="UP000234323"/>
    </source>
</evidence>
<proteinExistence type="predicted"/>
<accession>A0A2I1H5R2</accession>
<dbReference type="VEuPathDB" id="FungiDB:RhiirA1_532220"/>
<feature type="region of interest" description="Disordered" evidence="1">
    <location>
        <begin position="1"/>
        <end position="71"/>
    </location>
</feature>
<dbReference type="AlphaFoldDB" id="A0A2I1H5R2"/>
<dbReference type="Proteomes" id="UP000234323">
    <property type="component" value="Unassembled WGS sequence"/>
</dbReference>
<feature type="compositionally biased region" description="Basic and acidic residues" evidence="1">
    <location>
        <begin position="1"/>
        <end position="12"/>
    </location>
</feature>
<comment type="caution">
    <text evidence="2">The sequence shown here is derived from an EMBL/GenBank/DDBJ whole genome shotgun (WGS) entry which is preliminary data.</text>
</comment>
<name>A0A2I1H5R2_9GLOM</name>
<dbReference type="VEuPathDB" id="FungiDB:FUN_019780"/>
<protein>
    <submittedName>
        <fullName evidence="2">Uncharacterized protein</fullName>
    </submittedName>
</protein>
<organism evidence="2 3">
    <name type="scientific">Rhizophagus irregularis</name>
    <dbReference type="NCBI Taxonomy" id="588596"/>
    <lineage>
        <taxon>Eukaryota</taxon>
        <taxon>Fungi</taxon>
        <taxon>Fungi incertae sedis</taxon>
        <taxon>Mucoromycota</taxon>
        <taxon>Glomeromycotina</taxon>
        <taxon>Glomeromycetes</taxon>
        <taxon>Glomerales</taxon>
        <taxon>Glomeraceae</taxon>
        <taxon>Rhizophagus</taxon>
    </lineage>
</organism>
<sequence>MGFHLEFGDCPRDSGYFSSGDKRRSQSSMARRGSKDITAAYHMRQSSYGRSSPDSDDAASVTSTTSEQQPSIVLRGKSRIWEILRGVYNDNFNKLTNKKEEKAVIKNLWNFVYDEFKKRTWIPRCDEIMEIERKDDIQKIDLRKRKSRTDDDLALDKEKENKKQKKN</sequence>
<keyword evidence="3" id="KW-1185">Reference proteome</keyword>
<dbReference type="VEuPathDB" id="FungiDB:RhiirA1_464808"/>
<dbReference type="VEuPathDB" id="FungiDB:RhiirFUN_021799"/>
<evidence type="ECO:0000256" key="1">
    <source>
        <dbReference type="SAM" id="MobiDB-lite"/>
    </source>
</evidence>
<reference evidence="2 3" key="1">
    <citation type="submission" date="2015-10" db="EMBL/GenBank/DDBJ databases">
        <title>Genome analyses suggest a sexual origin of heterokaryosis in a supposedly ancient asexual fungus.</title>
        <authorList>
            <person name="Ropars J."/>
            <person name="Sedzielewska K."/>
            <person name="Noel J."/>
            <person name="Charron P."/>
            <person name="Farinelli L."/>
            <person name="Marton T."/>
            <person name="Kruger M."/>
            <person name="Pelin A."/>
            <person name="Brachmann A."/>
            <person name="Corradi N."/>
        </authorList>
    </citation>
    <scope>NUCLEOTIDE SEQUENCE [LARGE SCALE GENOMIC DNA]</scope>
    <source>
        <strain evidence="2 3">A4</strain>
    </source>
</reference>